<comment type="caution">
    <text evidence="1">The sequence shown here is derived from an EMBL/GenBank/DDBJ whole genome shotgun (WGS) entry which is preliminary data.</text>
</comment>
<evidence type="ECO:0000313" key="1">
    <source>
        <dbReference type="EMBL" id="KAF7286408.1"/>
    </source>
</evidence>
<dbReference type="Proteomes" id="UP000625711">
    <property type="component" value="Unassembled WGS sequence"/>
</dbReference>
<protein>
    <submittedName>
        <fullName evidence="1">Uncharacterized protein</fullName>
    </submittedName>
</protein>
<dbReference type="EMBL" id="JAACXV010000026">
    <property type="protein sequence ID" value="KAF7286408.1"/>
    <property type="molecule type" value="Genomic_DNA"/>
</dbReference>
<proteinExistence type="predicted"/>
<accession>A0A834MJN5</accession>
<name>A0A834MJN5_RHYFE</name>
<evidence type="ECO:0000313" key="2">
    <source>
        <dbReference type="Proteomes" id="UP000625711"/>
    </source>
</evidence>
<keyword evidence="2" id="KW-1185">Reference proteome</keyword>
<gene>
    <name evidence="1" type="ORF">GWI33_005328</name>
</gene>
<sequence>MENGPKWLSSSKFEENSPCGISPSVLGIKFHSIVVNSQAIYAFTKSRSGKMRVMQFAGKYAPELKVNLHVGKSISRTGFSLWGFANWLQLVKRTLNN</sequence>
<reference evidence="1" key="1">
    <citation type="submission" date="2020-08" db="EMBL/GenBank/DDBJ databases">
        <title>Genome sequencing and assembly of the red palm weevil Rhynchophorus ferrugineus.</title>
        <authorList>
            <person name="Dias G.B."/>
            <person name="Bergman C.M."/>
            <person name="Manee M."/>
        </authorList>
    </citation>
    <scope>NUCLEOTIDE SEQUENCE</scope>
    <source>
        <strain evidence="1">AA-2017</strain>
        <tissue evidence="1">Whole larva</tissue>
    </source>
</reference>
<organism evidence="1 2">
    <name type="scientific">Rhynchophorus ferrugineus</name>
    <name type="common">Red palm weevil</name>
    <name type="synonym">Curculio ferrugineus</name>
    <dbReference type="NCBI Taxonomy" id="354439"/>
    <lineage>
        <taxon>Eukaryota</taxon>
        <taxon>Metazoa</taxon>
        <taxon>Ecdysozoa</taxon>
        <taxon>Arthropoda</taxon>
        <taxon>Hexapoda</taxon>
        <taxon>Insecta</taxon>
        <taxon>Pterygota</taxon>
        <taxon>Neoptera</taxon>
        <taxon>Endopterygota</taxon>
        <taxon>Coleoptera</taxon>
        <taxon>Polyphaga</taxon>
        <taxon>Cucujiformia</taxon>
        <taxon>Curculionidae</taxon>
        <taxon>Dryophthorinae</taxon>
        <taxon>Rhynchophorus</taxon>
    </lineage>
</organism>
<dbReference type="AlphaFoldDB" id="A0A834MJN5"/>